<dbReference type="VEuPathDB" id="CryptoDB:Vbra_8585"/>
<protein>
    <recommendedName>
        <fullName evidence="3">EF-hand domain-containing protein</fullName>
    </recommendedName>
</protein>
<proteinExistence type="predicted"/>
<gene>
    <name evidence="1" type="ORF">Vbra_8585</name>
</gene>
<dbReference type="InParanoid" id="A0A0G4EZD6"/>
<dbReference type="AlphaFoldDB" id="A0A0G4EZD6"/>
<keyword evidence="2" id="KW-1185">Reference proteome</keyword>
<evidence type="ECO:0000313" key="2">
    <source>
        <dbReference type="Proteomes" id="UP000041254"/>
    </source>
</evidence>
<reference evidence="1 2" key="1">
    <citation type="submission" date="2014-11" db="EMBL/GenBank/DDBJ databases">
        <authorList>
            <person name="Zhu J."/>
            <person name="Qi W."/>
            <person name="Song R."/>
        </authorList>
    </citation>
    <scope>NUCLEOTIDE SEQUENCE [LARGE SCALE GENOMIC DNA]</scope>
</reference>
<evidence type="ECO:0008006" key="3">
    <source>
        <dbReference type="Google" id="ProtNLM"/>
    </source>
</evidence>
<dbReference type="Proteomes" id="UP000041254">
    <property type="component" value="Unassembled WGS sequence"/>
</dbReference>
<dbReference type="PhylomeDB" id="A0A0G4EZD6"/>
<organism evidence="1 2">
    <name type="scientific">Vitrella brassicaformis (strain CCMP3155)</name>
    <dbReference type="NCBI Taxonomy" id="1169540"/>
    <lineage>
        <taxon>Eukaryota</taxon>
        <taxon>Sar</taxon>
        <taxon>Alveolata</taxon>
        <taxon>Colpodellida</taxon>
        <taxon>Vitrellaceae</taxon>
        <taxon>Vitrella</taxon>
    </lineage>
</organism>
<dbReference type="InterPro" id="IPR011992">
    <property type="entry name" value="EF-hand-dom_pair"/>
</dbReference>
<dbReference type="EMBL" id="CDMY01000347">
    <property type="protein sequence ID" value="CEM04152.1"/>
    <property type="molecule type" value="Genomic_DNA"/>
</dbReference>
<accession>A0A0G4EZD6</accession>
<evidence type="ECO:0000313" key="1">
    <source>
        <dbReference type="EMBL" id="CEM04152.1"/>
    </source>
</evidence>
<dbReference type="SUPFAM" id="SSF47473">
    <property type="entry name" value="EF-hand"/>
    <property type="match status" value="1"/>
</dbReference>
<sequence>MDLDSMRIDFSMRMERLRCPLLFEAFVEHALLNSGWQHGWDIETSNEEDTEGRIAALASIIEMRPIDQELDWKLRVLVDAHKKCCQDDRAFVDFYQGMWRELDKGEHWVVNICEPVYLTLPQEDFNCAMEMICKSLELSTERKPLGYFKAIDIDGDGVASWEDLERAGLKDHYMEILNQAVAEWKARQQANDAPQDKTVVG</sequence>
<name>A0A0G4EZD6_VITBC</name>